<reference evidence="1 2" key="1">
    <citation type="journal article" date="2016" name="Genome Biol. Evol.">
        <title>Gene Family Evolution Reflects Adaptation to Soil Environmental Stressors in the Genome of the Collembolan Orchesella cincta.</title>
        <authorList>
            <person name="Faddeeva-Vakhrusheva A."/>
            <person name="Derks M.F."/>
            <person name="Anvar S.Y."/>
            <person name="Agamennone V."/>
            <person name="Suring W."/>
            <person name="Smit S."/>
            <person name="van Straalen N.M."/>
            <person name="Roelofs D."/>
        </authorList>
    </citation>
    <scope>NUCLEOTIDE SEQUENCE [LARGE SCALE GENOMIC DNA]</scope>
    <source>
        <tissue evidence="1">Mixed pool</tissue>
    </source>
</reference>
<organism evidence="1 2">
    <name type="scientific">Orchesella cincta</name>
    <name type="common">Springtail</name>
    <name type="synonym">Podura cincta</name>
    <dbReference type="NCBI Taxonomy" id="48709"/>
    <lineage>
        <taxon>Eukaryota</taxon>
        <taxon>Metazoa</taxon>
        <taxon>Ecdysozoa</taxon>
        <taxon>Arthropoda</taxon>
        <taxon>Hexapoda</taxon>
        <taxon>Collembola</taxon>
        <taxon>Entomobryomorpha</taxon>
        <taxon>Entomobryoidea</taxon>
        <taxon>Orchesellidae</taxon>
        <taxon>Orchesellinae</taxon>
        <taxon>Orchesella</taxon>
    </lineage>
</organism>
<name>A0A1D2M549_ORCCI</name>
<protein>
    <submittedName>
        <fullName evidence="1">Uncharacterized protein</fullName>
    </submittedName>
</protein>
<comment type="caution">
    <text evidence="1">The sequence shown here is derived from an EMBL/GenBank/DDBJ whole genome shotgun (WGS) entry which is preliminary data.</text>
</comment>
<keyword evidence="2" id="KW-1185">Reference proteome</keyword>
<gene>
    <name evidence="1" type="ORF">Ocin01_18584</name>
</gene>
<dbReference type="EMBL" id="LJIJ01004121">
    <property type="protein sequence ID" value="ODM88098.1"/>
    <property type="molecule type" value="Genomic_DNA"/>
</dbReference>
<sequence length="60" mass="6819">MAVQLYYGAKTVVDLSSNSPRLNSFVSQLLDEGEYYQQLIDFEAEEDDDEAKGWFAHPST</sequence>
<proteinExistence type="predicted"/>
<dbReference type="AlphaFoldDB" id="A0A1D2M549"/>
<evidence type="ECO:0000313" key="2">
    <source>
        <dbReference type="Proteomes" id="UP000094527"/>
    </source>
</evidence>
<feature type="non-terminal residue" evidence="1">
    <location>
        <position position="60"/>
    </location>
</feature>
<evidence type="ECO:0000313" key="1">
    <source>
        <dbReference type="EMBL" id="ODM88098.1"/>
    </source>
</evidence>
<accession>A0A1D2M549</accession>
<dbReference type="Proteomes" id="UP000094527">
    <property type="component" value="Unassembled WGS sequence"/>
</dbReference>